<organism evidence="3 4">
    <name type="scientific">Carya illinoinensis</name>
    <name type="common">Pecan</name>
    <dbReference type="NCBI Taxonomy" id="32201"/>
    <lineage>
        <taxon>Eukaryota</taxon>
        <taxon>Viridiplantae</taxon>
        <taxon>Streptophyta</taxon>
        <taxon>Embryophyta</taxon>
        <taxon>Tracheophyta</taxon>
        <taxon>Spermatophyta</taxon>
        <taxon>Magnoliopsida</taxon>
        <taxon>eudicotyledons</taxon>
        <taxon>Gunneridae</taxon>
        <taxon>Pentapetalae</taxon>
        <taxon>rosids</taxon>
        <taxon>fabids</taxon>
        <taxon>Fagales</taxon>
        <taxon>Juglandaceae</taxon>
        <taxon>Carya</taxon>
    </lineage>
</organism>
<keyword evidence="4" id="KW-1185">Reference proteome</keyword>
<protein>
    <recommendedName>
        <fullName evidence="5">Transmembrane protein</fullName>
    </recommendedName>
</protein>
<sequence length="61" mass="6745">MGFSLVFRPLMILIILILSMIFTVQPTRVQAADITPRKRAFPQQIRPPPSPGHRPGAPPGN</sequence>
<gene>
    <name evidence="3" type="ORF">CIPAW_14G079700</name>
</gene>
<evidence type="ECO:0000256" key="1">
    <source>
        <dbReference type="SAM" id="MobiDB-lite"/>
    </source>
</evidence>
<dbReference type="EMBL" id="CM031822">
    <property type="protein sequence ID" value="KAG6629362.1"/>
    <property type="molecule type" value="Genomic_DNA"/>
</dbReference>
<keyword evidence="2" id="KW-0732">Signal</keyword>
<feature type="compositionally biased region" description="Pro residues" evidence="1">
    <location>
        <begin position="45"/>
        <end position="61"/>
    </location>
</feature>
<evidence type="ECO:0000256" key="2">
    <source>
        <dbReference type="SAM" id="SignalP"/>
    </source>
</evidence>
<feature type="signal peptide" evidence="2">
    <location>
        <begin position="1"/>
        <end position="26"/>
    </location>
</feature>
<evidence type="ECO:0000313" key="3">
    <source>
        <dbReference type="EMBL" id="KAG6629362.1"/>
    </source>
</evidence>
<name>A0A8T1NHU5_CARIL</name>
<proteinExistence type="predicted"/>
<accession>A0A8T1NHU5</accession>
<evidence type="ECO:0000313" key="4">
    <source>
        <dbReference type="Proteomes" id="UP000811609"/>
    </source>
</evidence>
<evidence type="ECO:0008006" key="5">
    <source>
        <dbReference type="Google" id="ProtNLM"/>
    </source>
</evidence>
<comment type="caution">
    <text evidence="3">The sequence shown here is derived from an EMBL/GenBank/DDBJ whole genome shotgun (WGS) entry which is preliminary data.</text>
</comment>
<feature type="chain" id="PRO_5035833252" description="Transmembrane protein" evidence="2">
    <location>
        <begin position="27"/>
        <end position="61"/>
    </location>
</feature>
<dbReference type="AlphaFoldDB" id="A0A8T1NHU5"/>
<dbReference type="Proteomes" id="UP000811609">
    <property type="component" value="Chromosome 14"/>
</dbReference>
<reference evidence="3" key="1">
    <citation type="submission" date="2020-12" db="EMBL/GenBank/DDBJ databases">
        <title>WGS assembly of Carya illinoinensis cv. Pawnee.</title>
        <authorList>
            <person name="Platts A."/>
            <person name="Shu S."/>
            <person name="Wright S."/>
            <person name="Barry K."/>
            <person name="Edger P."/>
            <person name="Pires J.C."/>
            <person name="Schmutz J."/>
        </authorList>
    </citation>
    <scope>NUCLEOTIDE SEQUENCE</scope>
    <source>
        <tissue evidence="3">Leaf</tissue>
    </source>
</reference>
<feature type="region of interest" description="Disordered" evidence="1">
    <location>
        <begin position="34"/>
        <end position="61"/>
    </location>
</feature>